<dbReference type="SUPFAM" id="SSF53697">
    <property type="entry name" value="SIS domain"/>
    <property type="match status" value="1"/>
</dbReference>
<dbReference type="CDD" id="cd04604">
    <property type="entry name" value="CBS_pair_SIS_assoc"/>
    <property type="match status" value="1"/>
</dbReference>
<proteinExistence type="inferred from homology"/>
<gene>
    <name evidence="8" type="ORF">B273_1326</name>
</gene>
<dbReference type="InterPro" id="IPR000644">
    <property type="entry name" value="CBS_dom"/>
</dbReference>
<dbReference type="PIRSF" id="PIRSF004692">
    <property type="entry name" value="KdsD_KpsF"/>
    <property type="match status" value="1"/>
</dbReference>
<dbReference type="InterPro" id="IPR001347">
    <property type="entry name" value="SIS_dom"/>
</dbReference>
<dbReference type="InterPro" id="IPR004800">
    <property type="entry name" value="KdsD/KpsF-type"/>
</dbReference>
<feature type="binding site" evidence="5">
    <location>
        <position position="76"/>
    </location>
    <ligand>
        <name>Zn(2+)</name>
        <dbReference type="ChEBI" id="CHEBI:29105"/>
    </ligand>
</feature>
<dbReference type="Gene3D" id="3.10.580.10">
    <property type="entry name" value="CBS-domain"/>
    <property type="match status" value="1"/>
</dbReference>
<dbReference type="GO" id="GO:0046872">
    <property type="term" value="F:metal ion binding"/>
    <property type="evidence" value="ECO:0007669"/>
    <property type="project" value="UniProtKB-KW"/>
</dbReference>
<feature type="domain" description="SIS" evidence="7">
    <location>
        <begin position="35"/>
        <end position="178"/>
    </location>
</feature>
<evidence type="ECO:0000256" key="5">
    <source>
        <dbReference type="PIRSR" id="PIRSR004692-2"/>
    </source>
</evidence>
<evidence type="ECO:0000256" key="4">
    <source>
        <dbReference type="PIRNR" id="PIRNR004692"/>
    </source>
</evidence>
<evidence type="ECO:0000259" key="7">
    <source>
        <dbReference type="PROSITE" id="PS51464"/>
    </source>
</evidence>
<dbReference type="FunFam" id="3.40.50.10490:FF:000011">
    <property type="entry name" value="Arabinose 5-phosphate isomerase"/>
    <property type="match status" value="1"/>
</dbReference>
<comment type="catalytic activity">
    <reaction evidence="4">
        <text>D-arabinose 5-phosphate = D-ribulose 5-phosphate</text>
        <dbReference type="Rhea" id="RHEA:23104"/>
        <dbReference type="ChEBI" id="CHEBI:57693"/>
        <dbReference type="ChEBI" id="CHEBI:58121"/>
        <dbReference type="EC" id="5.3.1.13"/>
    </reaction>
</comment>
<dbReference type="AlphaFoldDB" id="K6G510"/>
<feature type="site" description="Catalytically relevant" evidence="6">
    <location>
        <position position="146"/>
    </location>
</feature>
<evidence type="ECO:0000256" key="2">
    <source>
        <dbReference type="ARBA" id="ARBA00022737"/>
    </source>
</evidence>
<dbReference type="NCBIfam" id="TIGR00393">
    <property type="entry name" value="kpsF"/>
    <property type="match status" value="1"/>
</dbReference>
<dbReference type="Gene3D" id="3.40.50.10490">
    <property type="entry name" value="Glucose-6-phosphate isomerase like protein, domain 1"/>
    <property type="match status" value="1"/>
</dbReference>
<organism evidence="8 9">
    <name type="scientific">SAR86 cluster bacterium SAR86E</name>
    <dbReference type="NCBI Taxonomy" id="1208365"/>
    <lineage>
        <taxon>Bacteria</taxon>
        <taxon>Pseudomonadati</taxon>
        <taxon>Pseudomonadota</taxon>
        <taxon>Gammaproteobacteria</taxon>
        <taxon>SAR86 cluster</taxon>
    </lineage>
</organism>
<dbReference type="EC" id="5.3.1.13" evidence="4"/>
<dbReference type="Pfam" id="PF00571">
    <property type="entry name" value="CBS"/>
    <property type="match status" value="2"/>
</dbReference>
<accession>K6G510</accession>
<comment type="caution">
    <text evidence="8">The sequence shown here is derived from an EMBL/GenBank/DDBJ whole genome shotgun (WGS) entry which is preliminary data.</text>
</comment>
<dbReference type="GO" id="GO:0005975">
    <property type="term" value="P:carbohydrate metabolic process"/>
    <property type="evidence" value="ECO:0007669"/>
    <property type="project" value="InterPro"/>
</dbReference>
<keyword evidence="2" id="KW-0677">Repeat</keyword>
<dbReference type="PROSITE" id="PS51464">
    <property type="entry name" value="SIS"/>
    <property type="match status" value="1"/>
</dbReference>
<dbReference type="GO" id="GO:0019146">
    <property type="term" value="F:arabinose-5-phosphate isomerase activity"/>
    <property type="evidence" value="ECO:0007669"/>
    <property type="project" value="UniProtKB-EC"/>
</dbReference>
<evidence type="ECO:0000313" key="9">
    <source>
        <dbReference type="Proteomes" id="UP000010310"/>
    </source>
</evidence>
<keyword evidence="3" id="KW-0129">CBS domain</keyword>
<dbReference type="GO" id="GO:1901135">
    <property type="term" value="P:carbohydrate derivative metabolic process"/>
    <property type="evidence" value="ECO:0007669"/>
    <property type="project" value="InterPro"/>
</dbReference>
<dbReference type="EMBL" id="AMWX01000008">
    <property type="protein sequence ID" value="EKO36324.1"/>
    <property type="molecule type" value="Genomic_DNA"/>
</dbReference>
<feature type="site" description="Catalytically relevant" evidence="6">
    <location>
        <position position="53"/>
    </location>
</feature>
<protein>
    <recommendedName>
        <fullName evidence="4">Arabinose 5-phosphate isomerase</fullName>
        <shortName evidence="4">API</shortName>
        <ecNumber evidence="4">5.3.1.13</ecNumber>
    </recommendedName>
</protein>
<evidence type="ECO:0000256" key="1">
    <source>
        <dbReference type="ARBA" id="ARBA00008165"/>
    </source>
</evidence>
<feature type="site" description="Catalytically relevant" evidence="6">
    <location>
        <position position="187"/>
    </location>
</feature>
<dbReference type="Pfam" id="PF01380">
    <property type="entry name" value="SIS"/>
    <property type="match status" value="1"/>
</dbReference>
<dbReference type="InterPro" id="IPR035474">
    <property type="entry name" value="SIS_Kpsf"/>
</dbReference>
<evidence type="ECO:0000313" key="8">
    <source>
        <dbReference type="EMBL" id="EKO36324.1"/>
    </source>
</evidence>
<keyword evidence="9" id="KW-1185">Reference proteome</keyword>
<dbReference type="Proteomes" id="UP000010310">
    <property type="component" value="Unassembled WGS sequence"/>
</dbReference>
<dbReference type="PATRIC" id="fig|1208365.4.peg.901"/>
<feature type="site" description="Catalytically relevant" evidence="6">
    <location>
        <position position="105"/>
    </location>
</feature>
<dbReference type="CDD" id="cd05014">
    <property type="entry name" value="SIS_Kpsf"/>
    <property type="match status" value="1"/>
</dbReference>
<keyword evidence="5" id="KW-0862">Zinc</keyword>
<comment type="similarity">
    <text evidence="1 4">Belongs to the SIS family. GutQ/KpsF subfamily.</text>
</comment>
<evidence type="ECO:0000256" key="3">
    <source>
        <dbReference type="ARBA" id="ARBA00023122"/>
    </source>
</evidence>
<dbReference type="PANTHER" id="PTHR42745:SF1">
    <property type="entry name" value="ARABINOSE 5-PHOSPHATE ISOMERASE KDSD"/>
    <property type="match status" value="1"/>
</dbReference>
<evidence type="ECO:0000256" key="6">
    <source>
        <dbReference type="PIRSR" id="PIRSR004692-3"/>
    </source>
</evidence>
<keyword evidence="4 8" id="KW-0413">Isomerase</keyword>
<name>K6G510_9GAMM</name>
<dbReference type="GO" id="GO:0097367">
    <property type="term" value="F:carbohydrate derivative binding"/>
    <property type="evidence" value="ECO:0007669"/>
    <property type="project" value="InterPro"/>
</dbReference>
<dbReference type="InterPro" id="IPR050986">
    <property type="entry name" value="GutQ/KpsF_isomerases"/>
</dbReference>
<dbReference type="InterPro" id="IPR046348">
    <property type="entry name" value="SIS_dom_sf"/>
</dbReference>
<dbReference type="InterPro" id="IPR046342">
    <property type="entry name" value="CBS_dom_sf"/>
</dbReference>
<keyword evidence="5" id="KW-0479">Metal-binding</keyword>
<dbReference type="PANTHER" id="PTHR42745">
    <property type="match status" value="1"/>
</dbReference>
<sequence length="324" mass="34567">MKAKTFIDSARAVITIEGNAVLELAKQIQPTFDDLCEEIIQLKGKLILMGIGKSGHVAQKISATLSSTGTPSFFIHPTEAAHGDLGMVGKNDAVLIFSNSGETKEIIEILPALKRATANIYTVTNTLHSTISKAGKISLAINAAEEACPLDLAPTSSTTIALVFGDALAISLLEARGFSRDDFAKSHPAGQLGKKLTTLVKDIATIGEMTPIVDQLTSLKDTLIVISEKKLGLTLVEANGEIVGVFTDGDLRRCLNNGVDIENTNIKDIMTANFKSIFGDDLAIDAAEIMEKNKILSLVVKPHEGEKSEFGIITMHQLLESGII</sequence>
<dbReference type="STRING" id="1208365.B273_1326"/>
<reference evidence="8 9" key="1">
    <citation type="submission" date="2012-09" db="EMBL/GenBank/DDBJ databases">
        <authorList>
            <person name="Dupont C.L."/>
            <person name="Rusch D.B."/>
            <person name="Lombardo M.-J."/>
            <person name="Novotny M."/>
            <person name="Yee-Greenbaum J."/>
            <person name="Laskin R."/>
        </authorList>
    </citation>
    <scope>NUCLEOTIDE SEQUENCE [LARGE SCALE GENOMIC DNA]</scope>
    <source>
        <strain evidence="8">SAR86E</strain>
    </source>
</reference>